<evidence type="ECO:0000313" key="1">
    <source>
        <dbReference type="EMBL" id="PIV45087.1"/>
    </source>
</evidence>
<proteinExistence type="predicted"/>
<dbReference type="EMBL" id="PETZ01000032">
    <property type="protein sequence ID" value="PIV45087.1"/>
    <property type="molecule type" value="Genomic_DNA"/>
</dbReference>
<dbReference type="Proteomes" id="UP000230864">
    <property type="component" value="Unassembled WGS sequence"/>
</dbReference>
<reference evidence="2" key="1">
    <citation type="submission" date="2017-09" db="EMBL/GenBank/DDBJ databases">
        <title>Depth-based differentiation of microbial function through sediment-hosted aquifers and enrichment of novel symbionts in the deep terrestrial subsurface.</title>
        <authorList>
            <person name="Probst A.J."/>
            <person name="Ladd B."/>
            <person name="Jarett J.K."/>
            <person name="Geller-Mcgrath D.E."/>
            <person name="Sieber C.M.K."/>
            <person name="Emerson J.B."/>
            <person name="Anantharaman K."/>
            <person name="Thomas B.C."/>
            <person name="Malmstrom R."/>
            <person name="Stieglmeier M."/>
            <person name="Klingl A."/>
            <person name="Woyke T."/>
            <person name="Ryan C.M."/>
            <person name="Banfield J.F."/>
        </authorList>
    </citation>
    <scope>NUCLEOTIDE SEQUENCE [LARGE SCALE GENOMIC DNA]</scope>
</reference>
<dbReference type="AlphaFoldDB" id="A0A2M7D9I6"/>
<evidence type="ECO:0000313" key="2">
    <source>
        <dbReference type="Proteomes" id="UP000230864"/>
    </source>
</evidence>
<name>A0A2M7D9I6_9BACT</name>
<comment type="caution">
    <text evidence="1">The sequence shown here is derived from an EMBL/GenBank/DDBJ whole genome shotgun (WGS) entry which is preliminary data.</text>
</comment>
<organism evidence="1 2">
    <name type="scientific">Candidatus Nealsonbacteria bacterium CG02_land_8_20_14_3_00_37_10</name>
    <dbReference type="NCBI Taxonomy" id="1974699"/>
    <lineage>
        <taxon>Bacteria</taxon>
        <taxon>Candidatus Nealsoniibacteriota</taxon>
    </lineage>
</organism>
<accession>A0A2M7D9I6</accession>
<protein>
    <submittedName>
        <fullName evidence="1">Uncharacterized protein</fullName>
    </submittedName>
</protein>
<sequence length="152" mass="17439">MDDEIIKIFKRNKSRHAIIIVLFTGKNLPKCCTPMPRNPKPKINIPLNNNLSEIYFSALKENPSIKDGVILIQIDCGTPILRGFSYRLFPQPLRVSRLKNMGSGYNSSLDFSAVKRVMWVYLINKNGVKKFTKGKEKVLFQLKANKFDKHAK</sequence>
<gene>
    <name evidence="1" type="ORF">COS25_01730</name>
</gene>